<gene>
    <name evidence="2" type="ORF">RU97_GL001838</name>
</gene>
<comment type="caution">
    <text evidence="2">The sequence shown here is derived from an EMBL/GenBank/DDBJ whole genome shotgun (WGS) entry which is preliminary data.</text>
</comment>
<evidence type="ECO:0000256" key="1">
    <source>
        <dbReference type="SAM" id="Phobius"/>
    </source>
</evidence>
<dbReference type="RefSeq" id="WP_067394758.1">
    <property type="nucleotide sequence ID" value="NZ_JXKH01000004.1"/>
</dbReference>
<feature type="transmembrane region" description="Helical" evidence="1">
    <location>
        <begin position="132"/>
        <end position="153"/>
    </location>
</feature>
<dbReference type="EMBL" id="JXKH01000004">
    <property type="protein sequence ID" value="OJG18441.1"/>
    <property type="molecule type" value="Genomic_DNA"/>
</dbReference>
<reference evidence="2 3" key="1">
    <citation type="submission" date="2014-12" db="EMBL/GenBank/DDBJ databases">
        <title>Draft genome sequences of 29 type strains of Enterococci.</title>
        <authorList>
            <person name="Zhong Z."/>
            <person name="Sun Z."/>
            <person name="Liu W."/>
            <person name="Zhang W."/>
            <person name="Zhang H."/>
        </authorList>
    </citation>
    <scope>NUCLEOTIDE SEQUENCE [LARGE SCALE GENOMIC DNA]</scope>
    <source>
        <strain evidence="2 3">DSM 17029</strain>
    </source>
</reference>
<dbReference type="InterPro" id="IPR008523">
    <property type="entry name" value="DUF805"/>
</dbReference>
<sequence>MRDAWQQYWQQKFSLTGRTDRLTFWQVAPVLMLPNFLAVLGLFIVRDMLLHVLSHATLQYKLAMLQYLFDKVWYFPPILAVVTLVFALVTLIPTFNLVVRRLRDVGLSSALMGLLLLCLYGSPVLLLLSGKLWWLFFLVFPLLATCLASDPVANELAGEQKLKLTKGFYGKYASYWLYRNQTYVGKFTGSEMLIAVNSGDQLTVARRGSRKHRQTVTIEPTTKAIRIVATRYFSGYLALILVIFALGMLSKLLWLRLIAIAILIMLTGYGWKNAHREWHLEVTEVD</sequence>
<proteinExistence type="predicted"/>
<accession>A0A1L8RF80</accession>
<dbReference type="GO" id="GO:0016020">
    <property type="term" value="C:membrane"/>
    <property type="evidence" value="ECO:0007669"/>
    <property type="project" value="InterPro"/>
</dbReference>
<evidence type="ECO:0000313" key="2">
    <source>
        <dbReference type="EMBL" id="OJG18441.1"/>
    </source>
</evidence>
<dbReference type="Proteomes" id="UP000181884">
    <property type="component" value="Unassembled WGS sequence"/>
</dbReference>
<feature type="transmembrane region" description="Helical" evidence="1">
    <location>
        <begin position="22"/>
        <end position="45"/>
    </location>
</feature>
<feature type="transmembrane region" description="Helical" evidence="1">
    <location>
        <begin position="74"/>
        <end position="98"/>
    </location>
</feature>
<protein>
    <submittedName>
        <fullName evidence="2">Uncharacterized protein</fullName>
    </submittedName>
</protein>
<organism evidence="2 3">
    <name type="scientific">Enterococcus canis</name>
    <dbReference type="NCBI Taxonomy" id="214095"/>
    <lineage>
        <taxon>Bacteria</taxon>
        <taxon>Bacillati</taxon>
        <taxon>Bacillota</taxon>
        <taxon>Bacilli</taxon>
        <taxon>Lactobacillales</taxon>
        <taxon>Enterococcaceae</taxon>
        <taxon>Enterococcus</taxon>
    </lineage>
</organism>
<name>A0A1L8RF80_9ENTE</name>
<keyword evidence="3" id="KW-1185">Reference proteome</keyword>
<keyword evidence="1" id="KW-1133">Transmembrane helix</keyword>
<feature type="transmembrane region" description="Helical" evidence="1">
    <location>
        <begin position="253"/>
        <end position="271"/>
    </location>
</feature>
<evidence type="ECO:0000313" key="3">
    <source>
        <dbReference type="Proteomes" id="UP000181884"/>
    </source>
</evidence>
<keyword evidence="1" id="KW-0472">Membrane</keyword>
<keyword evidence="1" id="KW-0812">Transmembrane</keyword>
<dbReference type="Pfam" id="PF05656">
    <property type="entry name" value="DUF805"/>
    <property type="match status" value="1"/>
</dbReference>
<dbReference type="AlphaFoldDB" id="A0A1L8RF80"/>
<feature type="transmembrane region" description="Helical" evidence="1">
    <location>
        <begin position="228"/>
        <end position="247"/>
    </location>
</feature>
<feature type="transmembrane region" description="Helical" evidence="1">
    <location>
        <begin position="105"/>
        <end position="126"/>
    </location>
</feature>